<sequence length="281" mass="31251">LRGRVPTVFTAHGWGFTQGAPRLRRWVLPIFERLAGRYAKKIICVSRNDLHLAQSHHIAPNEKLTQIYNGIELLPPPPFPLSTSDPFPPPPPSLNIFFVGRLAPPKNPFLLVEAFARLNRELQDQARVTIIGDGPDREKLEGLIRAQGLVDRIELTGALPRNQVLERLHTQADLFVLLSRWEGFPYSILEAMAAGIPVIASRVGGIPEALEQGGGILLKQGDPETLAQTIALLIQDEPFRLSLASQASLIAQQRFSVERMGERTFDLYQEVMNGSKHKSVL</sequence>
<evidence type="ECO:0000259" key="2">
    <source>
        <dbReference type="Pfam" id="PF13439"/>
    </source>
</evidence>
<evidence type="ECO:0008006" key="5">
    <source>
        <dbReference type="Google" id="ProtNLM"/>
    </source>
</evidence>
<dbReference type="AlphaFoldDB" id="A0A0G1XPQ5"/>
<dbReference type="Gene3D" id="3.40.50.2000">
    <property type="entry name" value="Glycogen Phosphorylase B"/>
    <property type="match status" value="2"/>
</dbReference>
<proteinExistence type="predicted"/>
<dbReference type="PANTHER" id="PTHR12526:SF630">
    <property type="entry name" value="GLYCOSYLTRANSFERASE"/>
    <property type="match status" value="1"/>
</dbReference>
<gene>
    <name evidence="3" type="ORF">UY76_C0015G0001</name>
</gene>
<evidence type="ECO:0000313" key="4">
    <source>
        <dbReference type="Proteomes" id="UP000034054"/>
    </source>
</evidence>
<dbReference type="GO" id="GO:0016757">
    <property type="term" value="F:glycosyltransferase activity"/>
    <property type="evidence" value="ECO:0007669"/>
    <property type="project" value="InterPro"/>
</dbReference>
<dbReference type="PANTHER" id="PTHR12526">
    <property type="entry name" value="GLYCOSYLTRANSFERASE"/>
    <property type="match status" value="1"/>
</dbReference>
<dbReference type="EMBL" id="LCRH01000015">
    <property type="protein sequence ID" value="KKW32860.1"/>
    <property type="molecule type" value="Genomic_DNA"/>
</dbReference>
<protein>
    <recommendedName>
        <fullName evidence="5">Glycosyltransferase family 1 protein</fullName>
    </recommendedName>
</protein>
<name>A0A0G1XPQ5_9BACT</name>
<dbReference type="SUPFAM" id="SSF53756">
    <property type="entry name" value="UDP-Glycosyltransferase/glycogen phosphorylase"/>
    <property type="match status" value="1"/>
</dbReference>
<dbReference type="Pfam" id="PF13439">
    <property type="entry name" value="Glyco_transf_4"/>
    <property type="match status" value="1"/>
</dbReference>
<dbReference type="InterPro" id="IPR028098">
    <property type="entry name" value="Glyco_trans_4-like_N"/>
</dbReference>
<accession>A0A0G1XPQ5</accession>
<feature type="domain" description="Glycosyltransferase subfamily 4-like N-terminal" evidence="2">
    <location>
        <begin position="3"/>
        <end position="72"/>
    </location>
</feature>
<evidence type="ECO:0000313" key="3">
    <source>
        <dbReference type="EMBL" id="KKW32860.1"/>
    </source>
</evidence>
<organism evidence="3 4">
    <name type="scientific">Candidatus Uhrbacteria bacterium GW2011_GWA2_52_8d</name>
    <dbReference type="NCBI Taxonomy" id="1618979"/>
    <lineage>
        <taxon>Bacteria</taxon>
        <taxon>Candidatus Uhriibacteriota</taxon>
    </lineage>
</organism>
<feature type="domain" description="Glycosyl transferase family 1" evidence="1">
    <location>
        <begin position="95"/>
        <end position="247"/>
    </location>
</feature>
<evidence type="ECO:0000259" key="1">
    <source>
        <dbReference type="Pfam" id="PF00534"/>
    </source>
</evidence>
<comment type="caution">
    <text evidence="3">The sequence shown here is derived from an EMBL/GenBank/DDBJ whole genome shotgun (WGS) entry which is preliminary data.</text>
</comment>
<dbReference type="Proteomes" id="UP000034054">
    <property type="component" value="Unassembled WGS sequence"/>
</dbReference>
<dbReference type="Pfam" id="PF00534">
    <property type="entry name" value="Glycos_transf_1"/>
    <property type="match status" value="1"/>
</dbReference>
<reference evidence="3 4" key="1">
    <citation type="journal article" date="2015" name="Nature">
        <title>rRNA introns, odd ribosomes, and small enigmatic genomes across a large radiation of phyla.</title>
        <authorList>
            <person name="Brown C.T."/>
            <person name="Hug L.A."/>
            <person name="Thomas B.C."/>
            <person name="Sharon I."/>
            <person name="Castelle C.J."/>
            <person name="Singh A."/>
            <person name="Wilkins M.J."/>
            <person name="Williams K.H."/>
            <person name="Banfield J.F."/>
        </authorList>
    </citation>
    <scope>NUCLEOTIDE SEQUENCE [LARGE SCALE GENOMIC DNA]</scope>
</reference>
<dbReference type="InterPro" id="IPR001296">
    <property type="entry name" value="Glyco_trans_1"/>
</dbReference>
<feature type="non-terminal residue" evidence="3">
    <location>
        <position position="1"/>
    </location>
</feature>